<evidence type="ECO:0000313" key="1">
    <source>
        <dbReference type="EMBL" id="KAH0449372.1"/>
    </source>
</evidence>
<gene>
    <name evidence="1" type="ORF">IEQ34_020064</name>
</gene>
<reference evidence="1 2" key="1">
    <citation type="journal article" date="2021" name="Hortic Res">
        <title>Chromosome-scale assembly of the Dendrobium chrysotoxum genome enhances the understanding of orchid evolution.</title>
        <authorList>
            <person name="Zhang Y."/>
            <person name="Zhang G.Q."/>
            <person name="Zhang D."/>
            <person name="Liu X.D."/>
            <person name="Xu X.Y."/>
            <person name="Sun W.H."/>
            <person name="Yu X."/>
            <person name="Zhu X."/>
            <person name="Wang Z.W."/>
            <person name="Zhao X."/>
            <person name="Zhong W.Y."/>
            <person name="Chen H."/>
            <person name="Yin W.L."/>
            <person name="Huang T."/>
            <person name="Niu S.C."/>
            <person name="Liu Z.J."/>
        </authorList>
    </citation>
    <scope>NUCLEOTIDE SEQUENCE [LARGE SCALE GENOMIC DNA]</scope>
    <source>
        <strain evidence="1">Lindl</strain>
    </source>
</reference>
<accession>A0AAV7G1F5</accession>
<comment type="caution">
    <text evidence="1">The sequence shown here is derived from an EMBL/GenBank/DDBJ whole genome shotgun (WGS) entry which is preliminary data.</text>
</comment>
<dbReference type="EMBL" id="JAGFBR010000018">
    <property type="protein sequence ID" value="KAH0449372.1"/>
    <property type="molecule type" value="Genomic_DNA"/>
</dbReference>
<proteinExistence type="predicted"/>
<keyword evidence="2" id="KW-1185">Reference proteome</keyword>
<sequence length="68" mass="7196">MLRAMAALDGTEPAFQIGNGENVIRYRAREIVDGGVYAAEGREVGEAGREAAGKVVVVELDLYDGVEA</sequence>
<dbReference type="Proteomes" id="UP000775213">
    <property type="component" value="Unassembled WGS sequence"/>
</dbReference>
<evidence type="ECO:0000313" key="2">
    <source>
        <dbReference type="Proteomes" id="UP000775213"/>
    </source>
</evidence>
<dbReference type="AlphaFoldDB" id="A0AAV7G1F5"/>
<protein>
    <submittedName>
        <fullName evidence="1">Uncharacterized protein</fullName>
    </submittedName>
</protein>
<organism evidence="1 2">
    <name type="scientific">Dendrobium chrysotoxum</name>
    <name type="common">Orchid</name>
    <dbReference type="NCBI Taxonomy" id="161865"/>
    <lineage>
        <taxon>Eukaryota</taxon>
        <taxon>Viridiplantae</taxon>
        <taxon>Streptophyta</taxon>
        <taxon>Embryophyta</taxon>
        <taxon>Tracheophyta</taxon>
        <taxon>Spermatophyta</taxon>
        <taxon>Magnoliopsida</taxon>
        <taxon>Liliopsida</taxon>
        <taxon>Asparagales</taxon>
        <taxon>Orchidaceae</taxon>
        <taxon>Epidendroideae</taxon>
        <taxon>Malaxideae</taxon>
        <taxon>Dendrobiinae</taxon>
        <taxon>Dendrobium</taxon>
    </lineage>
</organism>
<name>A0AAV7G1F5_DENCH</name>